<dbReference type="InterPro" id="IPR009057">
    <property type="entry name" value="Homeodomain-like_sf"/>
</dbReference>
<dbReference type="InterPro" id="IPR001005">
    <property type="entry name" value="SANT/Myb"/>
</dbReference>
<evidence type="ECO:0000256" key="2">
    <source>
        <dbReference type="ARBA" id="ARBA00023125"/>
    </source>
</evidence>
<name>A0A7J7J290_BUGNE</name>
<dbReference type="GO" id="GO:0005634">
    <property type="term" value="C:nucleus"/>
    <property type="evidence" value="ECO:0007669"/>
    <property type="project" value="UniProtKB-SubCell"/>
</dbReference>
<dbReference type="OrthoDB" id="39591at2759"/>
<dbReference type="Gene3D" id="1.10.10.60">
    <property type="entry name" value="Homeodomain-like"/>
    <property type="match status" value="2"/>
</dbReference>
<dbReference type="Proteomes" id="UP000593567">
    <property type="component" value="Unassembled WGS sequence"/>
</dbReference>
<reference evidence="7" key="1">
    <citation type="submission" date="2020-06" db="EMBL/GenBank/DDBJ databases">
        <title>Draft genome of Bugula neritina, a colonial animal packing powerful symbionts and potential medicines.</title>
        <authorList>
            <person name="Rayko M."/>
        </authorList>
    </citation>
    <scope>NUCLEOTIDE SEQUENCE [LARGE SCALE GENOMIC DNA]</scope>
    <source>
        <strain evidence="7">Kwan_BN1</strain>
    </source>
</reference>
<dbReference type="Pfam" id="PF20588">
    <property type="entry name" value="DMTF1_N"/>
    <property type="match status" value="1"/>
</dbReference>
<evidence type="ECO:0000256" key="3">
    <source>
        <dbReference type="ARBA" id="ARBA00023242"/>
    </source>
</evidence>
<dbReference type="AlphaFoldDB" id="A0A7J7J290"/>
<dbReference type="PROSITE" id="PS51294">
    <property type="entry name" value="HTH_MYB"/>
    <property type="match status" value="1"/>
</dbReference>
<dbReference type="EMBL" id="VXIV02003184">
    <property type="protein sequence ID" value="KAF6020269.1"/>
    <property type="molecule type" value="Genomic_DNA"/>
</dbReference>
<feature type="domain" description="Myb-like" evidence="5">
    <location>
        <begin position="291"/>
        <end position="352"/>
    </location>
</feature>
<dbReference type="FunFam" id="1.10.10.60:FF:000139">
    <property type="entry name" value="cyclin-D-binding Myb-like transcription factor 1 isoform X2"/>
    <property type="match status" value="1"/>
</dbReference>
<dbReference type="PANTHER" id="PTHR46380:SF2">
    <property type="entry name" value="CYCLIN-D-BINDING MYB-LIKE TRANSCRIPTION FACTOR 1"/>
    <property type="match status" value="1"/>
</dbReference>
<protein>
    <submittedName>
        <fullName evidence="7">DMTF1</fullName>
    </submittedName>
</protein>
<dbReference type="GO" id="GO:0000981">
    <property type="term" value="F:DNA-binding transcription factor activity, RNA polymerase II-specific"/>
    <property type="evidence" value="ECO:0007669"/>
    <property type="project" value="TreeGrafter"/>
</dbReference>
<feature type="compositionally biased region" description="Polar residues" evidence="4">
    <location>
        <begin position="612"/>
        <end position="623"/>
    </location>
</feature>
<proteinExistence type="predicted"/>
<evidence type="ECO:0000259" key="6">
    <source>
        <dbReference type="PROSITE" id="PS51294"/>
    </source>
</evidence>
<dbReference type="GO" id="GO:0000978">
    <property type="term" value="F:RNA polymerase II cis-regulatory region sequence-specific DNA binding"/>
    <property type="evidence" value="ECO:0007669"/>
    <property type="project" value="TreeGrafter"/>
</dbReference>
<dbReference type="PANTHER" id="PTHR46380">
    <property type="entry name" value="CYCLIN-D-BINDING MYB-LIKE TRANSCRIPTION FACTOR 1"/>
    <property type="match status" value="1"/>
</dbReference>
<dbReference type="SMART" id="SM00717">
    <property type="entry name" value="SANT"/>
    <property type="match status" value="3"/>
</dbReference>
<keyword evidence="2" id="KW-0238">DNA-binding</keyword>
<comment type="subcellular location">
    <subcellularLocation>
        <location evidence="1">Nucleus</location>
    </subcellularLocation>
</comment>
<dbReference type="InterPro" id="IPR017930">
    <property type="entry name" value="Myb_dom"/>
</dbReference>
<evidence type="ECO:0000259" key="5">
    <source>
        <dbReference type="PROSITE" id="PS50090"/>
    </source>
</evidence>
<dbReference type="PROSITE" id="PS50090">
    <property type="entry name" value="MYB_LIKE"/>
    <property type="match status" value="1"/>
</dbReference>
<evidence type="ECO:0000256" key="1">
    <source>
        <dbReference type="ARBA" id="ARBA00004123"/>
    </source>
</evidence>
<comment type="caution">
    <text evidence="7">The sequence shown here is derived from an EMBL/GenBank/DDBJ whole genome shotgun (WGS) entry which is preliminary data.</text>
</comment>
<accession>A0A7J7J290</accession>
<feature type="compositionally biased region" description="Polar residues" evidence="4">
    <location>
        <begin position="583"/>
        <end position="596"/>
    </location>
</feature>
<gene>
    <name evidence="7" type="ORF">EB796_021451</name>
</gene>
<feature type="region of interest" description="Disordered" evidence="4">
    <location>
        <begin position="583"/>
        <end position="623"/>
    </location>
</feature>
<keyword evidence="8" id="KW-1185">Reference proteome</keyword>
<evidence type="ECO:0000256" key="4">
    <source>
        <dbReference type="SAM" id="MobiDB-lite"/>
    </source>
</evidence>
<organism evidence="7 8">
    <name type="scientific">Bugula neritina</name>
    <name type="common">Brown bryozoan</name>
    <name type="synonym">Sertularia neritina</name>
    <dbReference type="NCBI Taxonomy" id="10212"/>
    <lineage>
        <taxon>Eukaryota</taxon>
        <taxon>Metazoa</taxon>
        <taxon>Spiralia</taxon>
        <taxon>Lophotrochozoa</taxon>
        <taxon>Bryozoa</taxon>
        <taxon>Gymnolaemata</taxon>
        <taxon>Cheilostomatida</taxon>
        <taxon>Flustrina</taxon>
        <taxon>Buguloidea</taxon>
        <taxon>Bugulidae</taxon>
        <taxon>Bugula</taxon>
    </lineage>
</organism>
<sequence length="623" mass="69542">MSELLNIHYESYTLSLSLRHCCYLAIKRTMDGIGEETKMSSNVIYTTKQFNIPGINENLGHSDMTSDCSILASDVLQPISFCANEDGETVLITLEDTVISDQEISITDASNTQDVDRCNSLQNSSQDVLLVTTGNEHSQIPLGEACGNEKIDISQNWFTSKTDKQTLQENGHRWRQGQWTAEENELLKHNINLYCEEKNIDDPNSIIFEMTKDRRKDFYRAIATGLDRPLFSVYRRVLRMYDQKNHMGKYTPEEILKLKHLRQLHGNDWATIGAALGRSAGSVRDRCRLMKDSCRYGTWQHDEEVNLANAVYELSGAKPGQEVHHGLSWADVAAKVKTRTDKQCRAKWLNFLNWKQKGGAEWSAVRDDSLLIEKTIYCISNFTLGVSDESSIDWVNLSKGWSCVRSPQWLRSKWWTLKRHVPNYQTLPFNEILTTLAQRRLLINDTTEDTSMDEISVSEGLMESSKLMSGGTTTFRLCNSADGYKLTQTVQLPDGSTAVYSDDISLDSNSFFIASSFSMNNLGESVIVQALPSPDSTPSSTELKPDVMSSAQLPSNEVTAHGVLGASLSAADEDMVVMLGDQGTDSTLLAPDSSTLPKPPLRHLSSLADPLLNSQSADLVTDN</sequence>
<feature type="domain" description="HTH myb-type" evidence="6">
    <location>
        <begin position="324"/>
        <end position="356"/>
    </location>
</feature>
<evidence type="ECO:0000313" key="7">
    <source>
        <dbReference type="EMBL" id="KAF6020269.1"/>
    </source>
</evidence>
<dbReference type="InterPro" id="IPR046775">
    <property type="entry name" value="DMTF1_N"/>
</dbReference>
<dbReference type="CDD" id="cd00167">
    <property type="entry name" value="SANT"/>
    <property type="match status" value="2"/>
</dbReference>
<keyword evidence="3" id="KW-0539">Nucleus</keyword>
<evidence type="ECO:0000313" key="8">
    <source>
        <dbReference type="Proteomes" id="UP000593567"/>
    </source>
</evidence>
<dbReference type="Pfam" id="PF00249">
    <property type="entry name" value="Myb_DNA-binding"/>
    <property type="match status" value="2"/>
</dbReference>
<dbReference type="InterPro" id="IPR051651">
    <property type="entry name" value="DMTF1_DNA-bind_reg"/>
</dbReference>
<dbReference type="SUPFAM" id="SSF46689">
    <property type="entry name" value="Homeodomain-like"/>
    <property type="match status" value="2"/>
</dbReference>